<gene>
    <name evidence="8" type="primary">yhgE</name>
    <name evidence="8" type="ORF">CYU10_001936</name>
</gene>
<dbReference type="NCBIfam" id="TIGR03057">
    <property type="entry name" value="xxxLxxG_by_4"/>
    <property type="match status" value="5"/>
</dbReference>
<dbReference type="AlphaFoldDB" id="A0A2N5WF64"/>
<evidence type="ECO:0000259" key="6">
    <source>
        <dbReference type="Pfam" id="PF01061"/>
    </source>
</evidence>
<dbReference type="Pfam" id="PF01061">
    <property type="entry name" value="ABC2_membrane"/>
    <property type="match status" value="1"/>
</dbReference>
<feature type="domain" description="ABC-2 type transporter transmembrane" evidence="6">
    <location>
        <begin position="655"/>
        <end position="766"/>
    </location>
</feature>
<evidence type="ECO:0000256" key="5">
    <source>
        <dbReference type="SAM" id="Phobius"/>
    </source>
</evidence>
<name>A0A2N5WF64_LACLL</name>
<dbReference type="InterPro" id="IPR023908">
    <property type="entry name" value="xxxLxxG_rpt"/>
</dbReference>
<dbReference type="Proteomes" id="UP000234865">
    <property type="component" value="Unassembled WGS sequence"/>
</dbReference>
<dbReference type="InterPro" id="IPR017500">
    <property type="entry name" value="Phage_infect_YhgE_N"/>
</dbReference>
<reference evidence="9" key="1">
    <citation type="submission" date="2016-08" db="EMBL/GenBank/DDBJ databases">
        <title>Comparative genomics of Lactococcus lactis strain WFLU12 isolated from the gastrointestinal tract of wild olive flounder (Paralichythys olivaceus).</title>
        <authorList>
            <person name="Nguyen T.L."/>
            <person name="Kim D.-H."/>
        </authorList>
    </citation>
    <scope>NUCLEOTIDE SEQUENCE [LARGE SCALE GENOMIC DNA]</scope>
    <source>
        <strain evidence="9">WFLU12</strain>
    </source>
</reference>
<feature type="transmembrane region" description="Helical" evidence="5">
    <location>
        <begin position="721"/>
        <end position="740"/>
    </location>
</feature>
<dbReference type="NCBIfam" id="TIGR03062">
    <property type="entry name" value="pip_yhgE_Cterm"/>
    <property type="match status" value="1"/>
</dbReference>
<feature type="transmembrane region" description="Helical" evidence="5">
    <location>
        <begin position="667"/>
        <end position="685"/>
    </location>
</feature>
<feature type="transmembrane region" description="Helical" evidence="5">
    <location>
        <begin position="691"/>
        <end position="714"/>
    </location>
</feature>
<proteinExistence type="predicted"/>
<dbReference type="PANTHER" id="PTHR43077">
    <property type="entry name" value="TRANSPORT PERMEASE YVFS-RELATED"/>
    <property type="match status" value="1"/>
</dbReference>
<evidence type="ECO:0000256" key="4">
    <source>
        <dbReference type="ARBA" id="ARBA00023136"/>
    </source>
</evidence>
<protein>
    <recommendedName>
        <fullName evidence="6 7">ABC-2 type transporter transmembrane domain-containing protein</fullName>
    </recommendedName>
</protein>
<evidence type="ECO:0000256" key="2">
    <source>
        <dbReference type="ARBA" id="ARBA00022692"/>
    </source>
</evidence>
<dbReference type="GO" id="GO:0016020">
    <property type="term" value="C:membrane"/>
    <property type="evidence" value="ECO:0007669"/>
    <property type="project" value="UniProtKB-SubCell"/>
</dbReference>
<dbReference type="NCBIfam" id="TIGR03061">
    <property type="entry name" value="pip_yhgE_Nterm"/>
    <property type="match status" value="1"/>
</dbReference>
<dbReference type="SUPFAM" id="SSF58104">
    <property type="entry name" value="Methyl-accepting chemotaxis protein (MCP) signaling domain"/>
    <property type="match status" value="1"/>
</dbReference>
<sequence>MLKKEWQAILKHKFFIIVIIALALVPAIYNYIFLGSMWDPYGKLNDLPVAVVNLDKTSELNGKKFKLGDDVIAEMKKSKDLDYHFVSEDKASKGIKKGDYYMVITFPENFSENATTLMNKKPKTVQLDYQTTRGHNYISSKMSESAMNQLKSEVSKNITETYTKEIFAKLGDMKSGMKEASDGSNKLADGTSSALNGSKELSSNLNTLSSSSLTFTNGANNLNSGLNKYVSGVNQAANGGQQLSSGADQFVSGTQQLAAGTQTLADKSKELSAGISQISQGSEAVSQLQVGTQSLSAGLNELAQKTDLPEDKKANITTVQNGLNELNGQLQNSKIKPTTVTSVESSLEQLTKDLGQIETIQVTETQKAVASTSAFTGDSLTEEQKNEILAAIQNSANSSAVQTNLNSIKNNVTSVETGLTAVESLLTEVPKLKALVPGASQIIADLSGGLNEVNTNVNTKFIPGINQLNAGLTNFNDQLTSGSQKLTSGFAQYADGVNQANAGAQQLASKSKDLQSGTMQLVSGLSQLQANGSTLTSGSNQLAGGAQQISSGSQQLANGGSSLTSGLGTLNTGANNLSTALTKADDTLSATNNSNENAKKVAAPLKLKHTDHDNVPENGAGMTPYMINVALFIGALATNVVIGIGFSGEKWKSGREFMLAKIGTNGLVALLQGIIVWGAVTLLGLRPNHLWEMLLSVLLISFAYMAINTFFLTALGKIGEFLMIVVLVLQLATSAGTYPLQLAPKIYQVISPWLPMTYGLKMLRETIGLNGAILPDAILFVVIIALFTFMLSFFKKFSRFA</sequence>
<feature type="domain" description="ABC-2 type transporter transmembrane" evidence="7">
    <location>
        <begin position="13"/>
        <end position="211"/>
    </location>
</feature>
<dbReference type="InterPro" id="IPR013525">
    <property type="entry name" value="ABC2_TM"/>
</dbReference>
<dbReference type="RefSeq" id="WP_029343696.1">
    <property type="nucleotide sequence ID" value="NZ_JNLP01000001.1"/>
</dbReference>
<dbReference type="Pfam" id="PF12698">
    <property type="entry name" value="ABC2_membrane_3"/>
    <property type="match status" value="1"/>
</dbReference>
<dbReference type="PANTHER" id="PTHR43077:SF5">
    <property type="entry name" value="PHAGE INFECTION PROTEIN"/>
    <property type="match status" value="1"/>
</dbReference>
<keyword evidence="3 5" id="KW-1133">Transmembrane helix</keyword>
<comment type="subcellular location">
    <subcellularLocation>
        <location evidence="1">Membrane</location>
        <topology evidence="1">Multi-pass membrane protein</topology>
    </subcellularLocation>
</comment>
<evidence type="ECO:0000256" key="1">
    <source>
        <dbReference type="ARBA" id="ARBA00004141"/>
    </source>
</evidence>
<dbReference type="InterPro" id="IPR051328">
    <property type="entry name" value="T7SS_ABC-Transporter"/>
</dbReference>
<dbReference type="Gene3D" id="3.40.1710.10">
    <property type="entry name" value="abc type-2 transporter like domain"/>
    <property type="match status" value="1"/>
</dbReference>
<feature type="transmembrane region" description="Helical" evidence="5">
    <location>
        <begin position="12"/>
        <end position="34"/>
    </location>
</feature>
<keyword evidence="4 5" id="KW-0472">Membrane</keyword>
<keyword evidence="2 5" id="KW-0812">Transmembrane</keyword>
<dbReference type="GO" id="GO:0140359">
    <property type="term" value="F:ABC-type transporter activity"/>
    <property type="evidence" value="ECO:0007669"/>
    <property type="project" value="InterPro"/>
</dbReference>
<evidence type="ECO:0000313" key="9">
    <source>
        <dbReference type="Proteomes" id="UP000234865"/>
    </source>
</evidence>
<feature type="transmembrane region" description="Helical" evidence="5">
    <location>
        <begin position="625"/>
        <end position="646"/>
    </location>
</feature>
<dbReference type="EMBL" id="PKRZ01000001">
    <property type="protein sequence ID" value="PLW60886.1"/>
    <property type="molecule type" value="Genomic_DNA"/>
</dbReference>
<evidence type="ECO:0000259" key="7">
    <source>
        <dbReference type="Pfam" id="PF12698"/>
    </source>
</evidence>
<evidence type="ECO:0000313" key="8">
    <source>
        <dbReference type="EMBL" id="PLW60886.1"/>
    </source>
</evidence>
<dbReference type="InterPro" id="IPR017501">
    <property type="entry name" value="Phage_infect_YhgE_C"/>
</dbReference>
<accession>A0A2N5WF64</accession>
<organism evidence="8 9">
    <name type="scientific">Lactococcus lactis subsp. lactis</name>
    <name type="common">Streptococcus lactis</name>
    <dbReference type="NCBI Taxonomy" id="1360"/>
    <lineage>
        <taxon>Bacteria</taxon>
        <taxon>Bacillati</taxon>
        <taxon>Bacillota</taxon>
        <taxon>Bacilli</taxon>
        <taxon>Lactobacillales</taxon>
        <taxon>Streptococcaceae</taxon>
        <taxon>Lactococcus</taxon>
    </lineage>
</organism>
<comment type="caution">
    <text evidence="8">The sequence shown here is derived from an EMBL/GenBank/DDBJ whole genome shotgun (WGS) entry which is preliminary data.</text>
</comment>
<feature type="transmembrane region" description="Helical" evidence="5">
    <location>
        <begin position="772"/>
        <end position="794"/>
    </location>
</feature>
<evidence type="ECO:0000256" key="3">
    <source>
        <dbReference type="ARBA" id="ARBA00022989"/>
    </source>
</evidence>